<dbReference type="EMBL" id="QXGE01001454">
    <property type="protein sequence ID" value="KAE9292415.1"/>
    <property type="molecule type" value="Genomic_DNA"/>
</dbReference>
<dbReference type="Proteomes" id="UP000433483">
    <property type="component" value="Unassembled WGS sequence"/>
</dbReference>
<dbReference type="Proteomes" id="UP000460718">
    <property type="component" value="Unassembled WGS sequence"/>
</dbReference>
<evidence type="ECO:0000313" key="7">
    <source>
        <dbReference type="EMBL" id="KAE9202439.1"/>
    </source>
</evidence>
<evidence type="ECO:0000313" key="18">
    <source>
        <dbReference type="Proteomes" id="UP000486351"/>
    </source>
</evidence>
<evidence type="ECO:0000313" key="16">
    <source>
        <dbReference type="Proteomes" id="UP000460718"/>
    </source>
</evidence>
<dbReference type="EMBL" id="QXGB01001470">
    <property type="protein sequence ID" value="KAE9190256.1"/>
    <property type="molecule type" value="Genomic_DNA"/>
</dbReference>
<dbReference type="Proteomes" id="UP000476176">
    <property type="component" value="Unassembled WGS sequence"/>
</dbReference>
<evidence type="ECO:0000313" key="17">
    <source>
        <dbReference type="Proteomes" id="UP000476176"/>
    </source>
</evidence>
<evidence type="ECO:0000313" key="9">
    <source>
        <dbReference type="EMBL" id="KAE9292415.1"/>
    </source>
</evidence>
<keyword evidence="11" id="KW-1185">Reference proteome</keyword>
<evidence type="ECO:0000313" key="2">
    <source>
        <dbReference type="EMBL" id="KAE8990264.1"/>
    </source>
</evidence>
<evidence type="ECO:0000313" key="14">
    <source>
        <dbReference type="Proteomes" id="UP000440732"/>
    </source>
</evidence>
<evidence type="ECO:0000313" key="8">
    <source>
        <dbReference type="EMBL" id="KAE9204210.1"/>
    </source>
</evidence>
<dbReference type="EMBL" id="QXFY01002189">
    <property type="protein sequence ID" value="KAE9301491.1"/>
    <property type="molecule type" value="Genomic_DNA"/>
</dbReference>
<dbReference type="Proteomes" id="UP000486351">
    <property type="component" value="Unassembled WGS sequence"/>
</dbReference>
<dbReference type="EMBL" id="QXGA01001430">
    <property type="protein sequence ID" value="KAE9119181.1"/>
    <property type="molecule type" value="Genomic_DNA"/>
</dbReference>
<evidence type="ECO:0000313" key="5">
    <source>
        <dbReference type="EMBL" id="KAE9119181.1"/>
    </source>
</evidence>
<proteinExistence type="predicted"/>
<dbReference type="EMBL" id="QXFZ01001417">
    <property type="protein sequence ID" value="KAE9090862.1"/>
    <property type="molecule type" value="Genomic_DNA"/>
</dbReference>
<evidence type="ECO:0000313" key="4">
    <source>
        <dbReference type="EMBL" id="KAE9090862.1"/>
    </source>
</evidence>
<dbReference type="EMBL" id="QXGD01001529">
    <property type="protein sequence ID" value="KAE9204210.1"/>
    <property type="molecule type" value="Genomic_DNA"/>
</dbReference>
<evidence type="ECO:0000313" key="10">
    <source>
        <dbReference type="EMBL" id="KAE9301491.1"/>
    </source>
</evidence>
<dbReference type="Proteomes" id="UP000441208">
    <property type="component" value="Unassembled WGS sequence"/>
</dbReference>
<reference evidence="16 17" key="1">
    <citation type="submission" date="2018-09" db="EMBL/GenBank/DDBJ databases">
        <title>Genomic investigation of the strawberry pathogen Phytophthora fragariae indicates pathogenicity is determined by transcriptional variation in three key races.</title>
        <authorList>
            <person name="Adams T.M."/>
            <person name="Armitage A.D."/>
            <person name="Sobczyk M.K."/>
            <person name="Bates H.J."/>
            <person name="Dunwell J.M."/>
            <person name="Nellist C.F."/>
            <person name="Harrison R.J."/>
        </authorList>
    </citation>
    <scope>NUCLEOTIDE SEQUENCE [LARGE SCALE GENOMIC DNA]</scope>
    <source>
        <strain evidence="9 12">A4</strain>
        <strain evidence="8 13">BC-1</strain>
        <strain evidence="7 17">BC-23</strain>
        <strain evidence="6 11">NOV-27</strain>
        <strain evidence="5 14">NOV-5</strain>
        <strain evidence="4 15">NOV-71</strain>
        <strain evidence="10 18">NOV-77</strain>
        <strain evidence="3 19">ONT-3</strain>
        <strain evidence="2 16">SCRP245</strain>
    </source>
</reference>
<dbReference type="Proteomes" id="UP000440367">
    <property type="component" value="Unassembled WGS sequence"/>
</dbReference>
<evidence type="ECO:0000313" key="3">
    <source>
        <dbReference type="EMBL" id="KAE9089709.1"/>
    </source>
</evidence>
<dbReference type="Proteomes" id="UP000437068">
    <property type="component" value="Unassembled WGS sequence"/>
</dbReference>
<comment type="caution">
    <text evidence="2">The sequence shown here is derived from an EMBL/GenBank/DDBJ whole genome shotgun (WGS) entry which is preliminary data.</text>
</comment>
<evidence type="ECO:0000313" key="19">
    <source>
        <dbReference type="Proteomes" id="UP000488956"/>
    </source>
</evidence>
<evidence type="ECO:0000313" key="6">
    <source>
        <dbReference type="EMBL" id="KAE9190256.1"/>
    </source>
</evidence>
<protein>
    <submittedName>
        <fullName evidence="2">Uncharacterized protein</fullName>
    </submittedName>
</protein>
<feature type="region of interest" description="Disordered" evidence="1">
    <location>
        <begin position="29"/>
        <end position="50"/>
    </location>
</feature>
<evidence type="ECO:0000313" key="11">
    <source>
        <dbReference type="Proteomes" id="UP000433483"/>
    </source>
</evidence>
<evidence type="ECO:0000313" key="15">
    <source>
        <dbReference type="Proteomes" id="UP000441208"/>
    </source>
</evidence>
<dbReference type="EMBL" id="QXFX01001472">
    <property type="protein sequence ID" value="KAE9089709.1"/>
    <property type="molecule type" value="Genomic_DNA"/>
</dbReference>
<dbReference type="AlphaFoldDB" id="A0A6A3JDP3"/>
<accession>A0A6A3JDP3</accession>
<dbReference type="Proteomes" id="UP000488956">
    <property type="component" value="Unassembled WGS sequence"/>
</dbReference>
<dbReference type="EMBL" id="QXGC01001461">
    <property type="protein sequence ID" value="KAE9202439.1"/>
    <property type="molecule type" value="Genomic_DNA"/>
</dbReference>
<evidence type="ECO:0000256" key="1">
    <source>
        <dbReference type="SAM" id="MobiDB-lite"/>
    </source>
</evidence>
<evidence type="ECO:0000313" key="12">
    <source>
        <dbReference type="Proteomes" id="UP000437068"/>
    </source>
</evidence>
<evidence type="ECO:0000313" key="13">
    <source>
        <dbReference type="Proteomes" id="UP000440367"/>
    </source>
</evidence>
<dbReference type="Proteomes" id="UP000440732">
    <property type="component" value="Unassembled WGS sequence"/>
</dbReference>
<name>A0A6A3JDP3_9STRA</name>
<sequence>MKEKPPKEHPTLRLVALKQREPQALQTAKYNGPATDGALEPLPELTEKRL</sequence>
<organism evidence="2 16">
    <name type="scientific">Phytophthora fragariae</name>
    <dbReference type="NCBI Taxonomy" id="53985"/>
    <lineage>
        <taxon>Eukaryota</taxon>
        <taxon>Sar</taxon>
        <taxon>Stramenopiles</taxon>
        <taxon>Oomycota</taxon>
        <taxon>Peronosporomycetes</taxon>
        <taxon>Peronosporales</taxon>
        <taxon>Peronosporaceae</taxon>
        <taxon>Phytophthora</taxon>
    </lineage>
</organism>
<dbReference type="EMBL" id="QXFW01001472">
    <property type="protein sequence ID" value="KAE8990264.1"/>
    <property type="molecule type" value="Genomic_DNA"/>
</dbReference>
<gene>
    <name evidence="9" type="ORF">PF001_g18728</name>
    <name evidence="8" type="ORF">PF002_g20701</name>
    <name evidence="7" type="ORF">PF004_g18425</name>
    <name evidence="6" type="ORF">PF005_g19319</name>
    <name evidence="5" type="ORF">PF006_g18410</name>
    <name evidence="4" type="ORF">PF007_g19087</name>
    <name evidence="10" type="ORF">PF008_g22741</name>
    <name evidence="3" type="ORF">PF010_g18885</name>
    <name evidence="2" type="ORF">PF011_g18428</name>
</gene>